<evidence type="ECO:0000256" key="3">
    <source>
        <dbReference type="PROSITE-ProRule" id="PRU00221"/>
    </source>
</evidence>
<dbReference type="Pfam" id="PF00400">
    <property type="entry name" value="WD40"/>
    <property type="match status" value="3"/>
</dbReference>
<dbReference type="PANTHER" id="PTHR47822:SF2">
    <property type="entry name" value="F-BOX AND WD-40 DOMAIN PROTEIN 7"/>
    <property type="match status" value="1"/>
</dbReference>
<dbReference type="Proteomes" id="UP000179807">
    <property type="component" value="Unassembled WGS sequence"/>
</dbReference>
<dbReference type="EMBL" id="MLAK01001393">
    <property type="protein sequence ID" value="OHS93541.1"/>
    <property type="molecule type" value="Genomic_DNA"/>
</dbReference>
<dbReference type="InterPro" id="IPR036322">
    <property type="entry name" value="WD40_repeat_dom_sf"/>
</dbReference>
<name>A0A1J4J7Y9_9EUKA</name>
<dbReference type="Gene3D" id="2.130.10.10">
    <property type="entry name" value="YVTN repeat-like/Quinoprotein amine dehydrogenase"/>
    <property type="match status" value="2"/>
</dbReference>
<dbReference type="InterPro" id="IPR019775">
    <property type="entry name" value="WD40_repeat_CS"/>
</dbReference>
<dbReference type="OrthoDB" id="10262742at2759"/>
<reference evidence="4" key="1">
    <citation type="submission" date="2016-10" db="EMBL/GenBank/DDBJ databases">
        <authorList>
            <person name="Benchimol M."/>
            <person name="Almeida L.G."/>
            <person name="Vasconcelos A.T."/>
            <person name="Perreira-Neves A."/>
            <person name="Rosa I.A."/>
            <person name="Tasca T."/>
            <person name="Bogo M.R."/>
            <person name="de Souza W."/>
        </authorList>
    </citation>
    <scope>NUCLEOTIDE SEQUENCE [LARGE SCALE GENOMIC DNA]</scope>
    <source>
        <strain evidence="4">K</strain>
    </source>
</reference>
<evidence type="ECO:0000256" key="2">
    <source>
        <dbReference type="ARBA" id="ARBA00022737"/>
    </source>
</evidence>
<dbReference type="SUPFAM" id="SSF50978">
    <property type="entry name" value="WD40 repeat-like"/>
    <property type="match status" value="1"/>
</dbReference>
<evidence type="ECO:0000313" key="5">
    <source>
        <dbReference type="Proteomes" id="UP000179807"/>
    </source>
</evidence>
<feature type="repeat" description="WD" evidence="3">
    <location>
        <begin position="99"/>
        <end position="140"/>
    </location>
</feature>
<sequence>MSNSFKISPSWATEESEGDIFGIQYSNDNSFIGCALSNGQVSLYSGSTGRLSYTLEQSPDHFPVTSLKFHPSSKSFVSVSVDGSVKCWSTRKASVEWEFIEDKNQLFVVSINPNGESFVTAGLDTKIRLYDFESHKISRALERYQIFDSEAVPGHTNRIFSAIFNPKDSNILYSGGWDDTIQIWDLRVNRSVRSLFGAHICSDSLDIHDNMLAAGSWRTTEQLQLWDLRTFRNETTFKWKDQKQCLVYATKFHPNGEFLFAAGSGANEIATFSVKTGNQVGDSIEFDSPIFSIALSKNGNELIAGTEKGKIHSFKIE</sequence>
<dbReference type="VEuPathDB" id="TrichDB:TRFO_11757"/>
<keyword evidence="5" id="KW-1185">Reference proteome</keyword>
<dbReference type="AlphaFoldDB" id="A0A1J4J7Y9"/>
<dbReference type="GeneID" id="94830925"/>
<feature type="repeat" description="WD" evidence="3">
    <location>
        <begin position="152"/>
        <end position="194"/>
    </location>
</feature>
<dbReference type="PANTHER" id="PTHR47822">
    <property type="entry name" value="CARBOHYDRATE BINDING DOMAIN CONTAINING PROTEIN"/>
    <property type="match status" value="1"/>
</dbReference>
<dbReference type="PROSITE" id="PS50294">
    <property type="entry name" value="WD_REPEATS_REGION"/>
    <property type="match status" value="1"/>
</dbReference>
<dbReference type="SMART" id="SM00320">
    <property type="entry name" value="WD40"/>
    <property type="match status" value="6"/>
</dbReference>
<dbReference type="InterPro" id="IPR001680">
    <property type="entry name" value="WD40_rpt"/>
</dbReference>
<evidence type="ECO:0000313" key="4">
    <source>
        <dbReference type="EMBL" id="OHS93541.1"/>
    </source>
</evidence>
<dbReference type="RefSeq" id="XP_068346678.1">
    <property type="nucleotide sequence ID" value="XM_068496221.1"/>
</dbReference>
<dbReference type="InterPro" id="IPR015943">
    <property type="entry name" value="WD40/YVTN_repeat-like_dom_sf"/>
</dbReference>
<feature type="repeat" description="WD" evidence="3">
    <location>
        <begin position="64"/>
        <end position="98"/>
    </location>
</feature>
<keyword evidence="2" id="KW-0677">Repeat</keyword>
<keyword evidence="1 3" id="KW-0853">WD repeat</keyword>
<proteinExistence type="predicted"/>
<dbReference type="PROSITE" id="PS50082">
    <property type="entry name" value="WD_REPEATS_2"/>
    <property type="match status" value="3"/>
</dbReference>
<protein>
    <submittedName>
        <fullName evidence="4">Wd-repeat protein</fullName>
    </submittedName>
</protein>
<gene>
    <name evidence="4" type="ORF">TRFO_11757</name>
</gene>
<dbReference type="PROSITE" id="PS00678">
    <property type="entry name" value="WD_REPEATS_1"/>
    <property type="match status" value="1"/>
</dbReference>
<evidence type="ECO:0000256" key="1">
    <source>
        <dbReference type="ARBA" id="ARBA00022574"/>
    </source>
</evidence>
<comment type="caution">
    <text evidence="4">The sequence shown here is derived from an EMBL/GenBank/DDBJ whole genome shotgun (WGS) entry which is preliminary data.</text>
</comment>
<accession>A0A1J4J7Y9</accession>
<organism evidence="4 5">
    <name type="scientific">Tritrichomonas foetus</name>
    <dbReference type="NCBI Taxonomy" id="1144522"/>
    <lineage>
        <taxon>Eukaryota</taxon>
        <taxon>Metamonada</taxon>
        <taxon>Parabasalia</taxon>
        <taxon>Tritrichomonadida</taxon>
        <taxon>Tritrichomonadidae</taxon>
        <taxon>Tritrichomonas</taxon>
    </lineage>
</organism>